<gene>
    <name evidence="1" type="ORF">A3J58_03115</name>
</gene>
<sequence length="200" mass="22779">MVARSKFLSQEECMKPRYWHGEKILDLLNNRVYPTAEGETRIRTPQERNKRDANASCGREFIFVRDVDILVKGYCTLEEQRDDRKRFYGTIGGLKPMSVVMLGTCCTVYSEEFQSAVRKQFPATMWFFPDMTGLTHDFGSDEGIVQTARCLMEAGIIAIADNDSFVSVDKVITPCPGLSGRVFLLSCKNEAGYNNEVWMR</sequence>
<comment type="caution">
    <text evidence="1">The sequence shown here is derived from an EMBL/GenBank/DDBJ whole genome shotgun (WGS) entry which is preliminary data.</text>
</comment>
<proteinExistence type="predicted"/>
<protein>
    <submittedName>
        <fullName evidence="1">Uncharacterized protein</fullName>
    </submittedName>
</protein>
<evidence type="ECO:0000313" key="2">
    <source>
        <dbReference type="Proteomes" id="UP000178510"/>
    </source>
</evidence>
<dbReference type="EMBL" id="MHQM01000001">
    <property type="protein sequence ID" value="OHA04345.1"/>
    <property type="molecule type" value="Genomic_DNA"/>
</dbReference>
<name>A0A1G2KXZ9_9BACT</name>
<dbReference type="STRING" id="1802274.A3J58_03115"/>
<dbReference type="AlphaFoldDB" id="A0A1G2KXZ9"/>
<dbReference type="Proteomes" id="UP000178510">
    <property type="component" value="Unassembled WGS sequence"/>
</dbReference>
<evidence type="ECO:0000313" key="1">
    <source>
        <dbReference type="EMBL" id="OHA04345.1"/>
    </source>
</evidence>
<organism evidence="1 2">
    <name type="scientific">Candidatus Sungbacteria bacterium RIFCSPHIGHO2_02_FULL_52_23</name>
    <dbReference type="NCBI Taxonomy" id="1802274"/>
    <lineage>
        <taxon>Bacteria</taxon>
        <taxon>Candidatus Sungiibacteriota</taxon>
    </lineage>
</organism>
<reference evidence="1 2" key="1">
    <citation type="journal article" date="2016" name="Nat. Commun.">
        <title>Thousands of microbial genomes shed light on interconnected biogeochemical processes in an aquifer system.</title>
        <authorList>
            <person name="Anantharaman K."/>
            <person name="Brown C.T."/>
            <person name="Hug L.A."/>
            <person name="Sharon I."/>
            <person name="Castelle C.J."/>
            <person name="Probst A.J."/>
            <person name="Thomas B.C."/>
            <person name="Singh A."/>
            <person name="Wilkins M.J."/>
            <person name="Karaoz U."/>
            <person name="Brodie E.L."/>
            <person name="Williams K.H."/>
            <person name="Hubbard S.S."/>
            <person name="Banfield J.F."/>
        </authorList>
    </citation>
    <scope>NUCLEOTIDE SEQUENCE [LARGE SCALE GENOMIC DNA]</scope>
</reference>
<accession>A0A1G2KXZ9</accession>